<feature type="transmembrane region" description="Helical" evidence="6">
    <location>
        <begin position="62"/>
        <end position="81"/>
    </location>
</feature>
<accession>A0A7X3CTP5</accession>
<feature type="transmembrane region" description="Helical" evidence="6">
    <location>
        <begin position="93"/>
        <end position="115"/>
    </location>
</feature>
<feature type="transmembrane region" description="Helical" evidence="6">
    <location>
        <begin position="182"/>
        <end position="204"/>
    </location>
</feature>
<feature type="transmembrane region" description="Helical" evidence="6">
    <location>
        <begin position="377"/>
        <end position="397"/>
    </location>
</feature>
<evidence type="ECO:0000259" key="7">
    <source>
        <dbReference type="PROSITE" id="PS50928"/>
    </source>
</evidence>
<evidence type="ECO:0000256" key="5">
    <source>
        <dbReference type="ARBA" id="ARBA00023136"/>
    </source>
</evidence>
<comment type="caution">
    <text evidence="8">The sequence shown here is derived from an EMBL/GenBank/DDBJ whole genome shotgun (WGS) entry which is preliminary data.</text>
</comment>
<dbReference type="PANTHER" id="PTHR43496">
    <property type="entry name" value="PROTEIN LPLB"/>
    <property type="match status" value="1"/>
</dbReference>
<feature type="transmembrane region" description="Helical" evidence="6">
    <location>
        <begin position="465"/>
        <end position="488"/>
    </location>
</feature>
<dbReference type="InterPro" id="IPR035906">
    <property type="entry name" value="MetI-like_sf"/>
</dbReference>
<dbReference type="Pfam" id="PF00528">
    <property type="entry name" value="BPD_transp_1"/>
    <property type="match status" value="2"/>
</dbReference>
<dbReference type="PANTHER" id="PTHR43496:SF1">
    <property type="entry name" value="POLYGALACTURONAN_RHAMNOGALACTURONAN TRANSPORT SYSTEM PERMEASE PROTEIN YTEP"/>
    <property type="match status" value="1"/>
</dbReference>
<name>A0A7X3CTP5_9BACL</name>
<feature type="transmembrane region" description="Helical" evidence="6">
    <location>
        <begin position="237"/>
        <end position="257"/>
    </location>
</feature>
<dbReference type="Gene3D" id="1.10.3720.10">
    <property type="entry name" value="MetI-like"/>
    <property type="match status" value="2"/>
</dbReference>
<proteinExistence type="inferred from homology"/>
<feature type="domain" description="ABC transmembrane type-1" evidence="7">
    <location>
        <begin position="339"/>
        <end position="529"/>
    </location>
</feature>
<evidence type="ECO:0000313" key="9">
    <source>
        <dbReference type="Proteomes" id="UP000450917"/>
    </source>
</evidence>
<feature type="transmembrane region" description="Helical" evidence="6">
    <location>
        <begin position="403"/>
        <end position="421"/>
    </location>
</feature>
<dbReference type="EMBL" id="WNZX01000008">
    <property type="protein sequence ID" value="MUG71259.1"/>
    <property type="molecule type" value="Genomic_DNA"/>
</dbReference>
<keyword evidence="9" id="KW-1185">Reference proteome</keyword>
<keyword evidence="4 6" id="KW-1133">Transmembrane helix</keyword>
<evidence type="ECO:0000256" key="3">
    <source>
        <dbReference type="ARBA" id="ARBA00022692"/>
    </source>
</evidence>
<feature type="transmembrane region" description="Helical" evidence="6">
    <location>
        <begin position="508"/>
        <end position="533"/>
    </location>
</feature>
<evidence type="ECO:0000256" key="4">
    <source>
        <dbReference type="ARBA" id="ARBA00022989"/>
    </source>
</evidence>
<dbReference type="AlphaFoldDB" id="A0A7X3CTP5"/>
<comment type="similarity">
    <text evidence="6">Belongs to the binding-protein-dependent transport system permease family.</text>
</comment>
<keyword evidence="3 6" id="KW-0812">Transmembrane</keyword>
<comment type="subcellular location">
    <subcellularLocation>
        <location evidence="6">Cell membrane</location>
        <topology evidence="6">Multi-pass membrane protein</topology>
    </subcellularLocation>
    <subcellularLocation>
        <location evidence="1">Membrane</location>
        <topology evidence="1">Multi-pass membrane protein</topology>
    </subcellularLocation>
</comment>
<feature type="transmembrane region" description="Helical" evidence="6">
    <location>
        <begin position="135"/>
        <end position="155"/>
    </location>
</feature>
<feature type="domain" description="ABC transmembrane type-1" evidence="7">
    <location>
        <begin position="58"/>
        <end position="258"/>
    </location>
</feature>
<dbReference type="GO" id="GO:0055085">
    <property type="term" value="P:transmembrane transport"/>
    <property type="evidence" value="ECO:0007669"/>
    <property type="project" value="InterPro"/>
</dbReference>
<evidence type="ECO:0000256" key="2">
    <source>
        <dbReference type="ARBA" id="ARBA00022448"/>
    </source>
</evidence>
<keyword evidence="5 6" id="KW-0472">Membrane</keyword>
<dbReference type="PROSITE" id="PS50928">
    <property type="entry name" value="ABC_TM1"/>
    <property type="match status" value="2"/>
</dbReference>
<feature type="transmembrane region" description="Helical" evidence="6">
    <location>
        <begin position="343"/>
        <end position="365"/>
    </location>
</feature>
<reference evidence="8 9" key="1">
    <citation type="submission" date="2019-11" db="EMBL/GenBank/DDBJ databases">
        <title>Draft genome sequences of five Paenibacillus species of dairy origin.</title>
        <authorList>
            <person name="Olajide A.M."/>
            <person name="Chen S."/>
            <person name="Lapointe G."/>
        </authorList>
    </citation>
    <scope>NUCLEOTIDE SEQUENCE [LARGE SCALE GENOMIC DNA]</scope>
    <source>
        <strain evidence="8 9">2CS3</strain>
    </source>
</reference>
<evidence type="ECO:0000313" key="8">
    <source>
        <dbReference type="EMBL" id="MUG71259.1"/>
    </source>
</evidence>
<evidence type="ECO:0000256" key="1">
    <source>
        <dbReference type="ARBA" id="ARBA00004141"/>
    </source>
</evidence>
<feature type="transmembrane region" description="Helical" evidence="6">
    <location>
        <begin position="7"/>
        <end position="27"/>
    </location>
</feature>
<dbReference type="CDD" id="cd06261">
    <property type="entry name" value="TM_PBP2"/>
    <property type="match status" value="2"/>
</dbReference>
<dbReference type="InterPro" id="IPR000515">
    <property type="entry name" value="MetI-like"/>
</dbReference>
<dbReference type="Proteomes" id="UP000450917">
    <property type="component" value="Unassembled WGS sequence"/>
</dbReference>
<gene>
    <name evidence="8" type="ORF">GNP93_11270</name>
</gene>
<evidence type="ECO:0000256" key="6">
    <source>
        <dbReference type="RuleBase" id="RU363032"/>
    </source>
</evidence>
<keyword evidence="2 6" id="KW-0813">Transport</keyword>
<organism evidence="8 9">
    <name type="scientific">Paenibacillus validus</name>
    <dbReference type="NCBI Taxonomy" id="44253"/>
    <lineage>
        <taxon>Bacteria</taxon>
        <taxon>Bacillati</taxon>
        <taxon>Bacillota</taxon>
        <taxon>Bacilli</taxon>
        <taxon>Bacillales</taxon>
        <taxon>Paenibacillaceae</taxon>
        <taxon>Paenibacillus</taxon>
    </lineage>
</organism>
<sequence length="544" mass="59626">MWKEPWLLGLIILIFVSLFLFAVYPIYQVFKITLVSDKGLDFTTVAKTLGSRSFLRSFWNSMQLGIIAALTSSVIGFVFAYANTRTSMKGKSFFHLVALLPIISPPFVIALSVILLFGRNGLITSGLFGWQGSNVYGLTSLIVIQTLSFFPIAYLNLKGILESIDTAVENAALNLGASRLKVFTTITLPLAIPGIFSSLLLVFIKSIEDFGNPMVIAGDYSTLAVEAYLQITGMYDLRGGAIMAVAILFPAMTTYFLQKYWISKKSYVTVTGKPSHTEMPIRENYIVWPLFAFCGLITGAILVFYGTVVWGAFVKIWGINHSMTLDNFKYVLSRGFDSITNSLLLSVISTPITALLGMIIAFLIIRKKFIGKKWMEISSMLTFAVPGTVVGIGYILAFNEKPLLLTGTAAIIIICLTFRNMPVGIEGGTNSLRQVDPSIEEASAILGANSYTTFRRIALPLMRPALFSALVYSFVKSMTSISAIIFLVSVNWNLMTVTILSQVEGSRLGVAAAYCVILIVIVMAALGILQLLVNQLGSKKRRAF</sequence>
<dbReference type="GO" id="GO:0005886">
    <property type="term" value="C:plasma membrane"/>
    <property type="evidence" value="ECO:0007669"/>
    <property type="project" value="UniProtKB-SubCell"/>
</dbReference>
<dbReference type="SUPFAM" id="SSF161098">
    <property type="entry name" value="MetI-like"/>
    <property type="match status" value="2"/>
</dbReference>
<protein>
    <submittedName>
        <fullName evidence="8">ABC transporter permease subunit</fullName>
    </submittedName>
</protein>
<feature type="transmembrane region" description="Helical" evidence="6">
    <location>
        <begin position="285"/>
        <end position="313"/>
    </location>
</feature>